<keyword evidence="2" id="KW-1185">Reference proteome</keyword>
<evidence type="ECO:0000313" key="1">
    <source>
        <dbReference type="EMBL" id="KAF9649909.1"/>
    </source>
</evidence>
<reference evidence="1" key="2">
    <citation type="journal article" date="2020" name="Nat. Commun.">
        <title>Large-scale genome sequencing of mycorrhizal fungi provides insights into the early evolution of symbiotic traits.</title>
        <authorList>
            <person name="Miyauchi S."/>
            <person name="Kiss E."/>
            <person name="Kuo A."/>
            <person name="Drula E."/>
            <person name="Kohler A."/>
            <person name="Sanchez-Garcia M."/>
            <person name="Morin E."/>
            <person name="Andreopoulos B."/>
            <person name="Barry K.W."/>
            <person name="Bonito G."/>
            <person name="Buee M."/>
            <person name="Carver A."/>
            <person name="Chen C."/>
            <person name="Cichocki N."/>
            <person name="Clum A."/>
            <person name="Culley D."/>
            <person name="Crous P.W."/>
            <person name="Fauchery L."/>
            <person name="Girlanda M."/>
            <person name="Hayes R.D."/>
            <person name="Keri Z."/>
            <person name="LaButti K."/>
            <person name="Lipzen A."/>
            <person name="Lombard V."/>
            <person name="Magnuson J."/>
            <person name="Maillard F."/>
            <person name="Murat C."/>
            <person name="Nolan M."/>
            <person name="Ohm R.A."/>
            <person name="Pangilinan J."/>
            <person name="Pereira M.F."/>
            <person name="Perotto S."/>
            <person name="Peter M."/>
            <person name="Pfister S."/>
            <person name="Riley R."/>
            <person name="Sitrit Y."/>
            <person name="Stielow J.B."/>
            <person name="Szollosi G."/>
            <person name="Zifcakova L."/>
            <person name="Stursova M."/>
            <person name="Spatafora J.W."/>
            <person name="Tedersoo L."/>
            <person name="Vaario L.M."/>
            <person name="Yamada A."/>
            <person name="Yan M."/>
            <person name="Wang P."/>
            <person name="Xu J."/>
            <person name="Bruns T."/>
            <person name="Baldrian P."/>
            <person name="Vilgalys R."/>
            <person name="Dunand C."/>
            <person name="Henrissat B."/>
            <person name="Grigoriev I.V."/>
            <person name="Hibbett D."/>
            <person name="Nagy L.G."/>
            <person name="Martin F.M."/>
        </authorList>
    </citation>
    <scope>NUCLEOTIDE SEQUENCE</scope>
    <source>
        <strain evidence="1">P2</strain>
    </source>
</reference>
<reference evidence="1" key="1">
    <citation type="submission" date="2019-10" db="EMBL/GenBank/DDBJ databases">
        <authorList>
            <consortium name="DOE Joint Genome Institute"/>
            <person name="Kuo A."/>
            <person name="Miyauchi S."/>
            <person name="Kiss E."/>
            <person name="Drula E."/>
            <person name="Kohler A."/>
            <person name="Sanchez-Garcia M."/>
            <person name="Andreopoulos B."/>
            <person name="Barry K.W."/>
            <person name="Bonito G."/>
            <person name="Buee M."/>
            <person name="Carver A."/>
            <person name="Chen C."/>
            <person name="Cichocki N."/>
            <person name="Clum A."/>
            <person name="Culley D."/>
            <person name="Crous P.W."/>
            <person name="Fauchery L."/>
            <person name="Girlanda M."/>
            <person name="Hayes R."/>
            <person name="Keri Z."/>
            <person name="Labutti K."/>
            <person name="Lipzen A."/>
            <person name="Lombard V."/>
            <person name="Magnuson J."/>
            <person name="Maillard F."/>
            <person name="Morin E."/>
            <person name="Murat C."/>
            <person name="Nolan M."/>
            <person name="Ohm R."/>
            <person name="Pangilinan J."/>
            <person name="Pereira M."/>
            <person name="Perotto S."/>
            <person name="Peter M."/>
            <person name="Riley R."/>
            <person name="Sitrit Y."/>
            <person name="Stielow B."/>
            <person name="Szollosi G."/>
            <person name="Zifcakova L."/>
            <person name="Stursova M."/>
            <person name="Spatafora J.W."/>
            <person name="Tedersoo L."/>
            <person name="Vaario L.-M."/>
            <person name="Yamada A."/>
            <person name="Yan M."/>
            <person name="Wang P."/>
            <person name="Xu J."/>
            <person name="Bruns T."/>
            <person name="Baldrian P."/>
            <person name="Vilgalys R."/>
            <person name="Henrissat B."/>
            <person name="Grigoriev I.V."/>
            <person name="Hibbett D."/>
            <person name="Nagy L.G."/>
            <person name="Martin F.M."/>
        </authorList>
    </citation>
    <scope>NUCLEOTIDE SEQUENCE</scope>
    <source>
        <strain evidence="1">P2</strain>
    </source>
</reference>
<dbReference type="EMBL" id="MU117991">
    <property type="protein sequence ID" value="KAF9649909.1"/>
    <property type="molecule type" value="Genomic_DNA"/>
</dbReference>
<sequence>MASALSYATDRALDRAHTRNDIIDEKKLGYCHANVTTETFVEGSEGVTHEELATLRHLPDSIPFAAFLVVIVEFAERWTFYATIAVWGNYIRAGLPPGSTTGAVPADHRAEGVAGALGRGVQAAFAIWNFNLFWVYVTPFLGGFIADCYLGRYKTILYFSFVCLAGHIILVGTSVPSSLAHPNGALAGLIVSIIIMGLGAGSIKANVSPMIAEQYTGKLRKKTLSSGEVVLLSPALTYQRIYMYYYAAINVGSCGAISSSFIARDYGYWATYLVPTGIFCLVPLVLFYGRKNYNVTPPRGSVVLECFRVLRIAGHERISWNPIKTFIEFRKPGFWEPAKPSYYSSGQKPRNITWDDAFVGEVARTLKASNVFLFFPFFWSAYTQVGGNISTVSASLTLGGTPNDLIAFVSLIPLTSVLFTANVNPISIILMIPVFDYIIYPALRSMGINFTPIKRIYAGFLFCGLALLYSAILQKFIYGKSPCHDNHPSACLDAAGFPNPAPINVWVISGPCILLGIAEIFASITSLEYAFTKAPKQMKGFVTALSQFPIAMAAALGFSLTPVNTEDKFTWIYGAFAITSWVVGTLFFITFRKLDAQEAELNAIGTGEREGTEETHKKGDESA</sequence>
<dbReference type="Proteomes" id="UP000886501">
    <property type="component" value="Unassembled WGS sequence"/>
</dbReference>
<name>A0ACB6ZK00_THEGA</name>
<proteinExistence type="predicted"/>
<organism evidence="1 2">
    <name type="scientific">Thelephora ganbajun</name>
    <name type="common">Ganba fungus</name>
    <dbReference type="NCBI Taxonomy" id="370292"/>
    <lineage>
        <taxon>Eukaryota</taxon>
        <taxon>Fungi</taxon>
        <taxon>Dikarya</taxon>
        <taxon>Basidiomycota</taxon>
        <taxon>Agaricomycotina</taxon>
        <taxon>Agaricomycetes</taxon>
        <taxon>Thelephorales</taxon>
        <taxon>Thelephoraceae</taxon>
        <taxon>Thelephora</taxon>
    </lineage>
</organism>
<comment type="caution">
    <text evidence="1">The sequence shown here is derived from an EMBL/GenBank/DDBJ whole genome shotgun (WGS) entry which is preliminary data.</text>
</comment>
<protein>
    <submittedName>
        <fullName evidence="1">Peptide/h+ symporter protein</fullName>
    </submittedName>
</protein>
<evidence type="ECO:0000313" key="2">
    <source>
        <dbReference type="Proteomes" id="UP000886501"/>
    </source>
</evidence>
<accession>A0ACB6ZK00</accession>
<gene>
    <name evidence="1" type="ORF">BDM02DRAFT_3185861</name>
</gene>